<dbReference type="InterPro" id="IPR027417">
    <property type="entry name" value="P-loop_NTPase"/>
</dbReference>
<keyword evidence="5 8" id="KW-0067">ATP-binding</keyword>
<comment type="subunit">
    <text evidence="8">Homodimer.</text>
</comment>
<dbReference type="InterPro" id="IPR044304">
    <property type="entry name" value="NUBPL-like"/>
</dbReference>
<proteinExistence type="inferred from homology"/>
<organism evidence="10 11">
    <name type="scientific">Dissulfurirhabdus thermomarina</name>
    <dbReference type="NCBI Taxonomy" id="1765737"/>
    <lineage>
        <taxon>Bacteria</taxon>
        <taxon>Deltaproteobacteria</taxon>
        <taxon>Dissulfurirhabdaceae</taxon>
        <taxon>Dissulfurirhabdus</taxon>
    </lineage>
</organism>
<dbReference type="Pfam" id="PF10609">
    <property type="entry name" value="ParA"/>
    <property type="match status" value="1"/>
</dbReference>
<dbReference type="GO" id="GO:0140663">
    <property type="term" value="F:ATP-dependent FeS chaperone activity"/>
    <property type="evidence" value="ECO:0007669"/>
    <property type="project" value="InterPro"/>
</dbReference>
<protein>
    <recommendedName>
        <fullName evidence="8">Iron-sulfur cluster carrier protein</fullName>
    </recommendedName>
</protein>
<comment type="function">
    <text evidence="8">Binds and transfers iron-sulfur (Fe-S) clusters to target apoproteins. Can hydrolyze ATP.</text>
</comment>
<dbReference type="PANTHER" id="PTHR42961">
    <property type="entry name" value="IRON-SULFUR PROTEIN NUBPL"/>
    <property type="match status" value="1"/>
</dbReference>
<feature type="binding site" evidence="8">
    <location>
        <begin position="112"/>
        <end position="119"/>
    </location>
    <ligand>
        <name>ATP</name>
        <dbReference type="ChEBI" id="CHEBI:30616"/>
    </ligand>
</feature>
<keyword evidence="3 8" id="KW-0479">Metal-binding</keyword>
<feature type="domain" description="MIP18 family-like" evidence="9">
    <location>
        <begin position="5"/>
        <end position="76"/>
    </location>
</feature>
<keyword evidence="7 8" id="KW-0411">Iron-sulfur</keyword>
<dbReference type="FunFam" id="3.40.50.300:FF:001119">
    <property type="entry name" value="Iron-sulfur cluster carrier protein"/>
    <property type="match status" value="1"/>
</dbReference>
<dbReference type="PANTHER" id="PTHR42961:SF2">
    <property type="entry name" value="IRON-SULFUR PROTEIN NUBPL"/>
    <property type="match status" value="1"/>
</dbReference>
<comment type="similarity">
    <text evidence="2">In the C-terminal section; belongs to the Mrp/NBP35 ATP-binding proteins family.</text>
</comment>
<evidence type="ECO:0000259" key="9">
    <source>
        <dbReference type="Pfam" id="PF01883"/>
    </source>
</evidence>
<evidence type="ECO:0000256" key="8">
    <source>
        <dbReference type="HAMAP-Rule" id="MF_02040"/>
    </source>
</evidence>
<name>A0A6N9TM92_DISTH</name>
<evidence type="ECO:0000313" key="10">
    <source>
        <dbReference type="EMBL" id="NDY42239.1"/>
    </source>
</evidence>
<dbReference type="CDD" id="cd02037">
    <property type="entry name" value="Mrp_NBP35"/>
    <property type="match status" value="1"/>
</dbReference>
<dbReference type="Gene3D" id="3.40.50.300">
    <property type="entry name" value="P-loop containing nucleotide triphosphate hydrolases"/>
    <property type="match status" value="1"/>
</dbReference>
<evidence type="ECO:0000256" key="6">
    <source>
        <dbReference type="ARBA" id="ARBA00023004"/>
    </source>
</evidence>
<dbReference type="HAMAP" id="MF_02040">
    <property type="entry name" value="Mrp_NBP35"/>
    <property type="match status" value="1"/>
</dbReference>
<comment type="similarity">
    <text evidence="8">Belongs to the Mrp/NBP35 ATP-binding proteins family.</text>
</comment>
<reference evidence="10 11" key="1">
    <citation type="submission" date="2020-02" db="EMBL/GenBank/DDBJ databases">
        <title>Comparative genomics of sulfur disproportionating microorganisms.</title>
        <authorList>
            <person name="Ward L.M."/>
            <person name="Bertran E."/>
            <person name="Johnston D.T."/>
        </authorList>
    </citation>
    <scope>NUCLEOTIDE SEQUENCE [LARGE SCALE GENOMIC DNA]</scope>
    <source>
        <strain evidence="10 11">DSM 100025</strain>
    </source>
</reference>
<evidence type="ECO:0000256" key="3">
    <source>
        <dbReference type="ARBA" id="ARBA00022723"/>
    </source>
</evidence>
<evidence type="ECO:0000313" key="11">
    <source>
        <dbReference type="Proteomes" id="UP000469346"/>
    </source>
</evidence>
<keyword evidence="6 8" id="KW-0408">Iron</keyword>
<dbReference type="GO" id="GO:0051539">
    <property type="term" value="F:4 iron, 4 sulfur cluster binding"/>
    <property type="evidence" value="ECO:0007669"/>
    <property type="project" value="TreeGrafter"/>
</dbReference>
<dbReference type="Pfam" id="PF01883">
    <property type="entry name" value="FeS_assembly_P"/>
    <property type="match status" value="1"/>
</dbReference>
<evidence type="ECO:0000256" key="7">
    <source>
        <dbReference type="ARBA" id="ARBA00023014"/>
    </source>
</evidence>
<evidence type="ECO:0000256" key="5">
    <source>
        <dbReference type="ARBA" id="ARBA00022840"/>
    </source>
</evidence>
<evidence type="ECO:0000256" key="2">
    <source>
        <dbReference type="ARBA" id="ARBA00008205"/>
    </source>
</evidence>
<evidence type="ECO:0000256" key="4">
    <source>
        <dbReference type="ARBA" id="ARBA00022741"/>
    </source>
</evidence>
<dbReference type="RefSeq" id="WP_163298383.1">
    <property type="nucleotide sequence ID" value="NZ_JAAGRR010000042.1"/>
</dbReference>
<dbReference type="SUPFAM" id="SSF117916">
    <property type="entry name" value="Fe-S cluster assembly (FSCA) domain-like"/>
    <property type="match status" value="1"/>
</dbReference>
<dbReference type="SUPFAM" id="SSF52540">
    <property type="entry name" value="P-loop containing nucleoside triphosphate hydrolases"/>
    <property type="match status" value="1"/>
</dbReference>
<evidence type="ECO:0000256" key="1">
    <source>
        <dbReference type="ARBA" id="ARBA00007352"/>
    </source>
</evidence>
<gene>
    <name evidence="10" type="ORF">G3N55_05200</name>
</gene>
<dbReference type="InterPro" id="IPR000808">
    <property type="entry name" value="Mrp-like_CS"/>
</dbReference>
<dbReference type="GO" id="GO:0046872">
    <property type="term" value="F:metal ion binding"/>
    <property type="evidence" value="ECO:0007669"/>
    <property type="project" value="UniProtKB-KW"/>
</dbReference>
<dbReference type="InterPro" id="IPR019591">
    <property type="entry name" value="Mrp/NBP35_ATP-bd"/>
</dbReference>
<dbReference type="InterPro" id="IPR002744">
    <property type="entry name" value="MIP18-like"/>
</dbReference>
<dbReference type="PROSITE" id="PS01215">
    <property type="entry name" value="MRP"/>
    <property type="match status" value="1"/>
</dbReference>
<accession>A0A6N9TM92</accession>
<comment type="similarity">
    <text evidence="1">In the N-terminal section; belongs to the MIP18 family.</text>
</comment>
<dbReference type="EMBL" id="JAAGRR010000042">
    <property type="protein sequence ID" value="NDY42239.1"/>
    <property type="molecule type" value="Genomic_DNA"/>
</dbReference>
<dbReference type="GO" id="GO:0016226">
    <property type="term" value="P:iron-sulfur cluster assembly"/>
    <property type="evidence" value="ECO:0007669"/>
    <property type="project" value="InterPro"/>
</dbReference>
<dbReference type="InterPro" id="IPR033756">
    <property type="entry name" value="YlxH/NBP35"/>
</dbReference>
<dbReference type="GO" id="GO:0016887">
    <property type="term" value="F:ATP hydrolysis activity"/>
    <property type="evidence" value="ECO:0007669"/>
    <property type="project" value="UniProtKB-UniRule"/>
</dbReference>
<comment type="caution">
    <text evidence="10">The sequence shown here is derived from an EMBL/GenBank/DDBJ whole genome shotgun (WGS) entry which is preliminary data.</text>
</comment>
<dbReference type="AlphaFoldDB" id="A0A6N9TM92"/>
<dbReference type="Gene3D" id="3.30.300.130">
    <property type="entry name" value="Fe-S cluster assembly (FSCA)"/>
    <property type="match status" value="1"/>
</dbReference>
<keyword evidence="8" id="KW-0378">Hydrolase</keyword>
<sequence>MTLTKEAVLDRLKDVKDPELGKGLVELGMIRDVEVAGPAVRVTVALTMAACPMKTTIRDDVERAVRGLEGVEHVEVVLTAMTSEERARLFGREPSEMEGMKAVRRVLAVASGKGGVGKTTVTVNLSLALARKGHRVGILDADLHGPDIPLMLGITERPLGSGGMLLPVERHGLKVMSTGMLAGEGVPIIWRGALVNKAVKEFFGRVRWGELDFLVVDLPPGTGDAPLTLVQSIPMAGVVMVTTPQKVALSDVRRAFGLFRAKEVPVLGVVENMSFLRVPGSDQVMEVFGSGGGEKLAKAFKVPLLGKIPLDPAIREAGDAGRPAVLDEGSEAARAFDEVAERLLSVLPAVGEKEQ</sequence>
<dbReference type="InterPro" id="IPR034904">
    <property type="entry name" value="FSCA_dom_sf"/>
</dbReference>
<keyword evidence="11" id="KW-1185">Reference proteome</keyword>
<keyword evidence="4 8" id="KW-0547">Nucleotide-binding</keyword>
<dbReference type="Proteomes" id="UP000469346">
    <property type="component" value="Unassembled WGS sequence"/>
</dbReference>
<dbReference type="GO" id="GO:0005524">
    <property type="term" value="F:ATP binding"/>
    <property type="evidence" value="ECO:0007669"/>
    <property type="project" value="UniProtKB-UniRule"/>
</dbReference>